<keyword evidence="4 5" id="KW-0648">Protein biosynthesis</keyword>
<dbReference type="PANTHER" id="PTHR11138:SF5">
    <property type="entry name" value="METHIONYL-TRNA FORMYLTRANSFERASE, MITOCHONDRIAL"/>
    <property type="match status" value="1"/>
</dbReference>
<dbReference type="InterPro" id="IPR044135">
    <property type="entry name" value="Met-tRNA-FMT_C"/>
</dbReference>
<evidence type="ECO:0000256" key="4">
    <source>
        <dbReference type="ARBA" id="ARBA00022917"/>
    </source>
</evidence>
<dbReference type="CDD" id="cd08646">
    <property type="entry name" value="FMT_core_Met-tRNA-FMT_N"/>
    <property type="match status" value="1"/>
</dbReference>
<dbReference type="SUPFAM" id="SSF53328">
    <property type="entry name" value="Formyltransferase"/>
    <property type="match status" value="1"/>
</dbReference>
<gene>
    <name evidence="5" type="primary">fmt</name>
    <name evidence="8" type="ORF">EAH69_07785</name>
</gene>
<evidence type="ECO:0000256" key="2">
    <source>
        <dbReference type="ARBA" id="ARBA00012261"/>
    </source>
</evidence>
<dbReference type="InterPro" id="IPR041711">
    <property type="entry name" value="Met-tRNA-FMT_N"/>
</dbReference>
<dbReference type="Proteomes" id="UP000275348">
    <property type="component" value="Unassembled WGS sequence"/>
</dbReference>
<dbReference type="Pfam" id="PF00551">
    <property type="entry name" value="Formyl_trans_N"/>
    <property type="match status" value="1"/>
</dbReference>
<dbReference type="InterPro" id="IPR011034">
    <property type="entry name" value="Formyl_transferase-like_C_sf"/>
</dbReference>
<keyword evidence="9" id="KW-1185">Reference proteome</keyword>
<sequence>MGTPGFAAASLNEIHTNSNHEIVGVVTVPDKPSGRGQKMNISDVKKYALEHDLPLLQPEKLRDEQFLADLRALNADVFVVVAFRMLPKAVWSIPTKGTFNLHGSLLPQYRGAAPINWAVMNGETKTGVTTFLIDEEIDTGNILIADEVSIGENNNVGDIHDQLMEIGARLVVKTLDGLANDALKPHPQDESIELKHAPKIFKDDCKIDWNQSVDTIHNKIRGLSPYPCAWTTYGNSDAYKTLKIYGGIKTDLEKSGELFELVRTKNNLYIHLADGMYEILDLQPEGKRKMSAKDFINGHQNEAQIFVK</sequence>
<evidence type="ECO:0000256" key="3">
    <source>
        <dbReference type="ARBA" id="ARBA00022679"/>
    </source>
</evidence>
<feature type="binding site" evidence="5">
    <location>
        <begin position="104"/>
        <end position="107"/>
    </location>
    <ligand>
        <name>(6S)-5,6,7,8-tetrahydrofolate</name>
        <dbReference type="ChEBI" id="CHEBI:57453"/>
    </ligand>
</feature>
<dbReference type="InterPro" id="IPR036477">
    <property type="entry name" value="Formyl_transf_N_sf"/>
</dbReference>
<evidence type="ECO:0000313" key="8">
    <source>
        <dbReference type="EMBL" id="RLZ09777.1"/>
    </source>
</evidence>
<dbReference type="GO" id="GO:0005829">
    <property type="term" value="C:cytosol"/>
    <property type="evidence" value="ECO:0007669"/>
    <property type="project" value="TreeGrafter"/>
</dbReference>
<dbReference type="AlphaFoldDB" id="A0A3L9M969"/>
<organism evidence="8 9">
    <name type="scientific">Faecalibacter macacae</name>
    <dbReference type="NCBI Taxonomy" id="1859289"/>
    <lineage>
        <taxon>Bacteria</taxon>
        <taxon>Pseudomonadati</taxon>
        <taxon>Bacteroidota</taxon>
        <taxon>Flavobacteriia</taxon>
        <taxon>Flavobacteriales</taxon>
        <taxon>Weeksellaceae</taxon>
        <taxon>Faecalibacter</taxon>
    </lineage>
</organism>
<evidence type="ECO:0000259" key="6">
    <source>
        <dbReference type="Pfam" id="PF00551"/>
    </source>
</evidence>
<comment type="catalytic activity">
    <reaction evidence="5">
        <text>L-methionyl-tRNA(fMet) + (6R)-10-formyltetrahydrofolate = N-formyl-L-methionyl-tRNA(fMet) + (6S)-5,6,7,8-tetrahydrofolate + H(+)</text>
        <dbReference type="Rhea" id="RHEA:24380"/>
        <dbReference type="Rhea" id="RHEA-COMP:9952"/>
        <dbReference type="Rhea" id="RHEA-COMP:9953"/>
        <dbReference type="ChEBI" id="CHEBI:15378"/>
        <dbReference type="ChEBI" id="CHEBI:57453"/>
        <dbReference type="ChEBI" id="CHEBI:78530"/>
        <dbReference type="ChEBI" id="CHEBI:78844"/>
        <dbReference type="ChEBI" id="CHEBI:195366"/>
        <dbReference type="EC" id="2.1.2.9"/>
    </reaction>
</comment>
<proteinExistence type="inferred from homology"/>
<dbReference type="NCBIfam" id="TIGR00460">
    <property type="entry name" value="fmt"/>
    <property type="match status" value="1"/>
</dbReference>
<dbReference type="Gene3D" id="3.40.50.12230">
    <property type="match status" value="1"/>
</dbReference>
<dbReference type="SUPFAM" id="SSF50486">
    <property type="entry name" value="FMT C-terminal domain-like"/>
    <property type="match status" value="1"/>
</dbReference>
<evidence type="ECO:0000256" key="5">
    <source>
        <dbReference type="HAMAP-Rule" id="MF_00182"/>
    </source>
</evidence>
<dbReference type="Pfam" id="PF02911">
    <property type="entry name" value="Formyl_trans_C"/>
    <property type="match status" value="1"/>
</dbReference>
<dbReference type="InterPro" id="IPR005793">
    <property type="entry name" value="Formyl_trans_C"/>
</dbReference>
<comment type="function">
    <text evidence="5">Attaches a formyl group to the free amino group of methionyl-tRNA(fMet). The formyl group appears to play a dual role in the initiator identity of N-formylmethionyl-tRNA by promoting its recognition by IF2 and preventing the misappropriation of this tRNA by the elongation apparatus.</text>
</comment>
<keyword evidence="3 5" id="KW-0808">Transferase</keyword>
<protein>
    <recommendedName>
        <fullName evidence="2 5">Methionyl-tRNA formyltransferase</fullName>
        <ecNumber evidence="2 5">2.1.2.9</ecNumber>
    </recommendedName>
</protein>
<evidence type="ECO:0000313" key="9">
    <source>
        <dbReference type="Proteomes" id="UP000275348"/>
    </source>
</evidence>
<feature type="domain" description="Formyl transferase N-terminal" evidence="6">
    <location>
        <begin position="2"/>
        <end position="174"/>
    </location>
</feature>
<comment type="similarity">
    <text evidence="1 5">Belongs to the Fmt family.</text>
</comment>
<dbReference type="EMBL" id="RDOJ01000009">
    <property type="protein sequence ID" value="RLZ09777.1"/>
    <property type="molecule type" value="Genomic_DNA"/>
</dbReference>
<dbReference type="InterPro" id="IPR005794">
    <property type="entry name" value="Fmt"/>
</dbReference>
<dbReference type="EC" id="2.1.2.9" evidence="2 5"/>
<accession>A0A3L9M969</accession>
<feature type="domain" description="Formyl transferase C-terminal" evidence="7">
    <location>
        <begin position="199"/>
        <end position="299"/>
    </location>
</feature>
<reference evidence="8 9" key="1">
    <citation type="submission" date="2018-10" db="EMBL/GenBank/DDBJ databases">
        <authorList>
            <person name="Chen X."/>
        </authorList>
    </citation>
    <scope>NUCLEOTIDE SEQUENCE [LARGE SCALE GENOMIC DNA]</scope>
    <source>
        <strain evidence="8 9">YIM 102668</strain>
    </source>
</reference>
<dbReference type="HAMAP" id="MF_00182">
    <property type="entry name" value="Formyl_trans"/>
    <property type="match status" value="1"/>
</dbReference>
<dbReference type="CDD" id="cd08704">
    <property type="entry name" value="Met_tRNA_FMT_C"/>
    <property type="match status" value="1"/>
</dbReference>
<dbReference type="InterPro" id="IPR002376">
    <property type="entry name" value="Formyl_transf_N"/>
</dbReference>
<evidence type="ECO:0000256" key="1">
    <source>
        <dbReference type="ARBA" id="ARBA00010699"/>
    </source>
</evidence>
<comment type="caution">
    <text evidence="8">The sequence shown here is derived from an EMBL/GenBank/DDBJ whole genome shotgun (WGS) entry which is preliminary data.</text>
</comment>
<dbReference type="PANTHER" id="PTHR11138">
    <property type="entry name" value="METHIONYL-TRNA FORMYLTRANSFERASE"/>
    <property type="match status" value="1"/>
</dbReference>
<evidence type="ECO:0000259" key="7">
    <source>
        <dbReference type="Pfam" id="PF02911"/>
    </source>
</evidence>
<dbReference type="OrthoDB" id="9802815at2"/>
<name>A0A3L9M969_9FLAO</name>
<dbReference type="GO" id="GO:0004479">
    <property type="term" value="F:methionyl-tRNA formyltransferase activity"/>
    <property type="evidence" value="ECO:0007669"/>
    <property type="project" value="UniProtKB-UniRule"/>
</dbReference>